<name>T1HZT7_RHOPR</name>
<dbReference type="EMBL" id="ACPB03002149">
    <property type="status" value="NOT_ANNOTATED_CDS"/>
    <property type="molecule type" value="Genomic_DNA"/>
</dbReference>
<dbReference type="InParanoid" id="T1HZT7"/>
<dbReference type="AlphaFoldDB" id="T1HZT7"/>
<evidence type="ECO:0000313" key="1">
    <source>
        <dbReference type="EnsemblMetazoa" id="RPRC009557-PA"/>
    </source>
</evidence>
<dbReference type="HOGENOM" id="CLU_1043207_0_0_1"/>
<organism evidence="1 2">
    <name type="scientific">Rhodnius prolixus</name>
    <name type="common">Triatomid bug</name>
    <dbReference type="NCBI Taxonomy" id="13249"/>
    <lineage>
        <taxon>Eukaryota</taxon>
        <taxon>Metazoa</taxon>
        <taxon>Ecdysozoa</taxon>
        <taxon>Arthropoda</taxon>
        <taxon>Hexapoda</taxon>
        <taxon>Insecta</taxon>
        <taxon>Pterygota</taxon>
        <taxon>Neoptera</taxon>
        <taxon>Paraneoptera</taxon>
        <taxon>Hemiptera</taxon>
        <taxon>Heteroptera</taxon>
        <taxon>Panheteroptera</taxon>
        <taxon>Cimicomorpha</taxon>
        <taxon>Reduviidae</taxon>
        <taxon>Triatominae</taxon>
        <taxon>Rhodnius</taxon>
    </lineage>
</organism>
<sequence>MERIGPFVNILPSIKHQMIEDMTSLLNGIITEVVILGERINQIREMLSDLLDSKLAAVASKQDIQELREAYNSMKEENVQLRCELAQLREANLRNEKLLETLDNKLRRQNLIFRGVLKHSPSGKFKRYSEIISEFCSEILKVEIKEDKIHAFPLGSKDNPNSPLLVSFTCFEDKLSVLRAVRILKNTGFVIHQDLAASTRRNRTKLMLVRKELLRLNDQLKTSLRFDGCLTVEGNLPYVDKKVFVDEVDFNAPSREELERCKRNYLN</sequence>
<dbReference type="Proteomes" id="UP000015103">
    <property type="component" value="Unassembled WGS sequence"/>
</dbReference>
<keyword evidence="2" id="KW-1185">Reference proteome</keyword>
<dbReference type="EnsemblMetazoa" id="RPRC009557-RA">
    <property type="protein sequence ID" value="RPRC009557-PA"/>
    <property type="gene ID" value="RPRC009557"/>
</dbReference>
<evidence type="ECO:0000313" key="2">
    <source>
        <dbReference type="Proteomes" id="UP000015103"/>
    </source>
</evidence>
<protein>
    <submittedName>
        <fullName evidence="1">Uncharacterized protein</fullName>
    </submittedName>
</protein>
<accession>T1HZT7</accession>
<reference evidence="1" key="1">
    <citation type="submission" date="2015-05" db="UniProtKB">
        <authorList>
            <consortium name="EnsemblMetazoa"/>
        </authorList>
    </citation>
    <scope>IDENTIFICATION</scope>
</reference>
<dbReference type="VEuPathDB" id="VectorBase:RPRC009557"/>
<dbReference type="EMBL" id="ACPB03002148">
    <property type="status" value="NOT_ANNOTATED_CDS"/>
    <property type="molecule type" value="Genomic_DNA"/>
</dbReference>
<proteinExistence type="predicted"/>